<name>A0ABD6D172_9EURY</name>
<dbReference type="RefSeq" id="WP_256405399.1">
    <property type="nucleotide sequence ID" value="NZ_CP187151.1"/>
</dbReference>
<dbReference type="AlphaFoldDB" id="A0ABD6D172"/>
<evidence type="ECO:0000313" key="2">
    <source>
        <dbReference type="EMBL" id="MFD1635179.1"/>
    </source>
</evidence>
<keyword evidence="1" id="KW-0472">Membrane</keyword>
<feature type="transmembrane region" description="Helical" evidence="1">
    <location>
        <begin position="54"/>
        <end position="74"/>
    </location>
</feature>
<evidence type="ECO:0000256" key="1">
    <source>
        <dbReference type="SAM" id="Phobius"/>
    </source>
</evidence>
<keyword evidence="1" id="KW-1133">Transmembrane helix</keyword>
<gene>
    <name evidence="2" type="ORF">ACFSBJ_15725</name>
</gene>
<evidence type="ECO:0000313" key="3">
    <source>
        <dbReference type="Proteomes" id="UP001597075"/>
    </source>
</evidence>
<comment type="caution">
    <text evidence="2">The sequence shown here is derived from an EMBL/GenBank/DDBJ whole genome shotgun (WGS) entry which is preliminary data.</text>
</comment>
<organism evidence="2 3">
    <name type="scientific">Haloplanus ruber</name>
    <dbReference type="NCBI Taxonomy" id="869892"/>
    <lineage>
        <taxon>Archaea</taxon>
        <taxon>Methanobacteriati</taxon>
        <taxon>Methanobacteriota</taxon>
        <taxon>Stenosarchaea group</taxon>
        <taxon>Halobacteria</taxon>
        <taxon>Halobacteriales</taxon>
        <taxon>Haloferacaceae</taxon>
        <taxon>Haloplanus</taxon>
    </lineage>
</organism>
<reference evidence="2 3" key="1">
    <citation type="journal article" date="2019" name="Int. J. Syst. Evol. Microbiol.">
        <title>The Global Catalogue of Microorganisms (GCM) 10K type strain sequencing project: providing services to taxonomists for standard genome sequencing and annotation.</title>
        <authorList>
            <consortium name="The Broad Institute Genomics Platform"/>
            <consortium name="The Broad Institute Genome Sequencing Center for Infectious Disease"/>
            <person name="Wu L."/>
            <person name="Ma J."/>
        </authorList>
    </citation>
    <scope>NUCLEOTIDE SEQUENCE [LARGE SCALE GENOMIC DNA]</scope>
    <source>
        <strain evidence="2 3">CGMCC 1.10594</strain>
    </source>
</reference>
<keyword evidence="1" id="KW-0812">Transmembrane</keyword>
<accession>A0ABD6D172</accession>
<dbReference type="Proteomes" id="UP001597075">
    <property type="component" value="Unassembled WGS sequence"/>
</dbReference>
<protein>
    <submittedName>
        <fullName evidence="2">Uncharacterized protein</fullName>
    </submittedName>
</protein>
<keyword evidence="3" id="KW-1185">Reference proteome</keyword>
<proteinExistence type="predicted"/>
<dbReference type="EMBL" id="JBHUDL010000010">
    <property type="protein sequence ID" value="MFD1635179.1"/>
    <property type="molecule type" value="Genomic_DNA"/>
</dbReference>
<sequence>MRERDGLDWLLVAVVAVLTAVHIPPYPVAKRETIELAHETGIVAAVDLLVDVRVAVFLLAVLGLFIVLVVTDTLPVQVRK</sequence>